<proteinExistence type="predicted"/>
<accession>A0ABD0M835</accession>
<evidence type="ECO:0000313" key="3">
    <source>
        <dbReference type="Proteomes" id="UP001519460"/>
    </source>
</evidence>
<gene>
    <name evidence="2" type="ORF">BaRGS_00000948</name>
</gene>
<reference evidence="2 3" key="1">
    <citation type="journal article" date="2023" name="Sci. Data">
        <title>Genome assembly of the Korean intertidal mud-creeper Batillaria attramentaria.</title>
        <authorList>
            <person name="Patra A.K."/>
            <person name="Ho P.T."/>
            <person name="Jun S."/>
            <person name="Lee S.J."/>
            <person name="Kim Y."/>
            <person name="Won Y.J."/>
        </authorList>
    </citation>
    <scope>NUCLEOTIDE SEQUENCE [LARGE SCALE GENOMIC DNA]</scope>
    <source>
        <strain evidence="2">Wonlab-2016</strain>
    </source>
</reference>
<dbReference type="AlphaFoldDB" id="A0ABD0M835"/>
<comment type="caution">
    <text evidence="2">The sequence shown here is derived from an EMBL/GenBank/DDBJ whole genome shotgun (WGS) entry which is preliminary data.</text>
</comment>
<evidence type="ECO:0000313" key="2">
    <source>
        <dbReference type="EMBL" id="KAK7507983.1"/>
    </source>
</evidence>
<dbReference type="EMBL" id="JACVVK020000003">
    <property type="protein sequence ID" value="KAK7507983.1"/>
    <property type="molecule type" value="Genomic_DNA"/>
</dbReference>
<dbReference type="Proteomes" id="UP001519460">
    <property type="component" value="Unassembled WGS sequence"/>
</dbReference>
<name>A0ABD0M835_9CAEN</name>
<feature type="region of interest" description="Disordered" evidence="1">
    <location>
        <begin position="92"/>
        <end position="111"/>
    </location>
</feature>
<keyword evidence="3" id="KW-1185">Reference proteome</keyword>
<organism evidence="2 3">
    <name type="scientific">Batillaria attramentaria</name>
    <dbReference type="NCBI Taxonomy" id="370345"/>
    <lineage>
        <taxon>Eukaryota</taxon>
        <taxon>Metazoa</taxon>
        <taxon>Spiralia</taxon>
        <taxon>Lophotrochozoa</taxon>
        <taxon>Mollusca</taxon>
        <taxon>Gastropoda</taxon>
        <taxon>Caenogastropoda</taxon>
        <taxon>Sorbeoconcha</taxon>
        <taxon>Cerithioidea</taxon>
        <taxon>Batillariidae</taxon>
        <taxon>Batillaria</taxon>
    </lineage>
</organism>
<evidence type="ECO:0000256" key="1">
    <source>
        <dbReference type="SAM" id="MobiDB-lite"/>
    </source>
</evidence>
<protein>
    <submittedName>
        <fullName evidence="2">Uncharacterized protein</fullName>
    </submittedName>
</protein>
<sequence length="111" mass="12835">MSILSEALRQRGDSTRLLCKAYRGGKGTFQAQHQRQPKPQRPVLVTTYHPEIHNLPTAIRNHNNQHLHHLTDNAFNYNLHPPPTPLIVAEKRSRHRRDHLARAKHPKLQSA</sequence>